<accession>A0A2T2YXJ1</accession>
<dbReference type="RefSeq" id="WP_063025552.1">
    <property type="nucleotide sequence ID" value="NZ_PYHS01000014.1"/>
</dbReference>
<evidence type="ECO:0000313" key="5">
    <source>
        <dbReference type="EMBL" id="PSR60242.1"/>
    </source>
</evidence>
<gene>
    <name evidence="5" type="ORF">C8259_24515</name>
</gene>
<feature type="domain" description="Alpha/beta hydrolase fold-3" evidence="4">
    <location>
        <begin position="81"/>
        <end position="285"/>
    </location>
</feature>
<dbReference type="Gene3D" id="3.40.50.1820">
    <property type="entry name" value="alpha/beta hydrolase"/>
    <property type="match status" value="1"/>
</dbReference>
<name>A0A2T2YXJ1_9NOCA</name>
<dbReference type="AlphaFoldDB" id="A0A2T2YXJ1"/>
<dbReference type="InterPro" id="IPR013094">
    <property type="entry name" value="AB_hydrolase_3"/>
</dbReference>
<dbReference type="FunFam" id="3.40.50.1820:FF:000089">
    <property type="entry name" value="Alpha/beta hydrolase"/>
    <property type="match status" value="1"/>
</dbReference>
<evidence type="ECO:0000256" key="3">
    <source>
        <dbReference type="PROSITE-ProRule" id="PRU10038"/>
    </source>
</evidence>
<dbReference type="GO" id="GO:0016787">
    <property type="term" value="F:hydrolase activity"/>
    <property type="evidence" value="ECO:0007669"/>
    <property type="project" value="UniProtKB-KW"/>
</dbReference>
<organism evidence="5 6">
    <name type="scientific">Nocardia nova</name>
    <dbReference type="NCBI Taxonomy" id="37330"/>
    <lineage>
        <taxon>Bacteria</taxon>
        <taxon>Bacillati</taxon>
        <taxon>Actinomycetota</taxon>
        <taxon>Actinomycetes</taxon>
        <taxon>Mycobacteriales</taxon>
        <taxon>Nocardiaceae</taxon>
        <taxon>Nocardia</taxon>
    </lineage>
</organism>
<proteinExistence type="inferred from homology"/>
<evidence type="ECO:0000256" key="1">
    <source>
        <dbReference type="ARBA" id="ARBA00010515"/>
    </source>
</evidence>
<dbReference type="PANTHER" id="PTHR48081">
    <property type="entry name" value="AB HYDROLASE SUPERFAMILY PROTEIN C4A8.06C"/>
    <property type="match status" value="1"/>
</dbReference>
<protein>
    <submittedName>
        <fullName evidence="5">Alpha/beta hydrolase</fullName>
    </submittedName>
</protein>
<keyword evidence="2 5" id="KW-0378">Hydrolase</keyword>
<dbReference type="PANTHER" id="PTHR48081:SF8">
    <property type="entry name" value="ALPHA_BETA HYDROLASE FOLD-3 DOMAIN-CONTAINING PROTEIN-RELATED"/>
    <property type="match status" value="1"/>
</dbReference>
<evidence type="ECO:0000313" key="6">
    <source>
        <dbReference type="Proteomes" id="UP000241647"/>
    </source>
</evidence>
<dbReference type="InterPro" id="IPR033140">
    <property type="entry name" value="Lipase_GDXG_put_SER_AS"/>
</dbReference>
<evidence type="ECO:0000256" key="2">
    <source>
        <dbReference type="ARBA" id="ARBA00022801"/>
    </source>
</evidence>
<dbReference type="SUPFAM" id="SSF53474">
    <property type="entry name" value="alpha/beta-Hydrolases"/>
    <property type="match status" value="1"/>
</dbReference>
<reference evidence="5 6" key="1">
    <citation type="submission" date="2018-02" db="EMBL/GenBank/DDBJ databases">
        <title>8 Nocardia nova and 1 Nocardia cyriacigeorgica strain used for evolution to TMP-SMX.</title>
        <authorList>
            <person name="Mehta H."/>
            <person name="Weng J."/>
            <person name="Shamoo Y."/>
        </authorList>
    </citation>
    <scope>NUCLEOTIDE SEQUENCE [LARGE SCALE GENOMIC DNA]</scope>
    <source>
        <strain evidence="5 6">ATCC 33727</strain>
    </source>
</reference>
<dbReference type="InterPro" id="IPR029058">
    <property type="entry name" value="AB_hydrolase_fold"/>
</dbReference>
<dbReference type="EMBL" id="PYHS01000014">
    <property type="protein sequence ID" value="PSR60242.1"/>
    <property type="molecule type" value="Genomic_DNA"/>
</dbReference>
<sequence>MPMTPHTRAVVDAATAAFPKLGTEVLDAAQARRQLASRPAAPVVPIPVATVRNSIVPGPDDVDIPVRVYTPRDGAGPLPVVLFCHGGGFVICSLDSHDQFCRTMANETGALVVSVDYRQAPEHRFPAAAQDAYAVLCWIGAAIAQYGGDPTRIAVAGDSAGGNLAAVAALMARDLGGPAVAAQLLMYPMLDPTRAGASYRDNAQGYFVTDDHLRWYWEQYLGDADGTDPYAAPLLADPAGLPPAHIATAEYDPLRDEGEAYGAHLAAAGVPVEVHRYEGMFHGFMTMGDVLPDTAAANERAFAALRRAFALRVGSTP</sequence>
<dbReference type="PROSITE" id="PS01174">
    <property type="entry name" value="LIPASE_GDXG_SER"/>
    <property type="match status" value="1"/>
</dbReference>
<dbReference type="Proteomes" id="UP000241647">
    <property type="component" value="Unassembled WGS sequence"/>
</dbReference>
<evidence type="ECO:0000259" key="4">
    <source>
        <dbReference type="Pfam" id="PF07859"/>
    </source>
</evidence>
<comment type="similarity">
    <text evidence="1">Belongs to the 'GDXG' lipolytic enzyme family.</text>
</comment>
<dbReference type="InterPro" id="IPR050300">
    <property type="entry name" value="GDXG_lipolytic_enzyme"/>
</dbReference>
<dbReference type="Pfam" id="PF07859">
    <property type="entry name" value="Abhydrolase_3"/>
    <property type="match status" value="1"/>
</dbReference>
<comment type="caution">
    <text evidence="5">The sequence shown here is derived from an EMBL/GenBank/DDBJ whole genome shotgun (WGS) entry which is preliminary data.</text>
</comment>
<feature type="active site" evidence="3">
    <location>
        <position position="159"/>
    </location>
</feature>